<feature type="chain" id="PRO_5045379040" description="DUF7507 domain-containing protein" evidence="1">
    <location>
        <begin position="31"/>
        <end position="396"/>
    </location>
</feature>
<accession>A0ABW3FH92</accession>
<keyword evidence="1" id="KW-0732">Signal</keyword>
<evidence type="ECO:0000259" key="2">
    <source>
        <dbReference type="Pfam" id="PF24346"/>
    </source>
</evidence>
<sequence>MNTALKRLLSVKSWVVTVVSALAMFSSAGATQFTTTIPDGRGSQLPNTYPEAGGTVFVLEGANGNYYYQFVNPSTQFEGYERTGTPTAFRGRPFQLGPTQNLNCGPTPCTTYFGGSIARMYVRLTARDGDACAGNFDENDITFRVNGFDVSSFTGVNGENTNLDGTVSQGPTTCFGNQGRNQTTTAWFESTNPALLNNILAVGSTTPQIFDRDGSTRRGDNFWFFTDGQDATGTPEVAPGITIVKTADRTSYAAVGDVINYSFDVSNIGSVLLTGVVVTDDFITGAVNCPQTTLASGESMTCTAQHVVTQANIDEDIVFFNRAEVTATPTEGSLGNVSGTLSIPGPDANPVLTITKVPSVTSDADVGDTVTYTYEVVNTGNITIDDVLPVDAHNGA</sequence>
<evidence type="ECO:0000313" key="3">
    <source>
        <dbReference type="EMBL" id="MFD0917841.1"/>
    </source>
</evidence>
<keyword evidence="4" id="KW-1185">Reference proteome</keyword>
<gene>
    <name evidence="3" type="ORF">ACFQ14_15660</name>
</gene>
<organism evidence="3 4">
    <name type="scientific">Pseudahrensia aquimaris</name>
    <dbReference type="NCBI Taxonomy" id="744461"/>
    <lineage>
        <taxon>Bacteria</taxon>
        <taxon>Pseudomonadati</taxon>
        <taxon>Pseudomonadota</taxon>
        <taxon>Alphaproteobacteria</taxon>
        <taxon>Hyphomicrobiales</taxon>
        <taxon>Ahrensiaceae</taxon>
        <taxon>Pseudahrensia</taxon>
    </lineage>
</organism>
<protein>
    <recommendedName>
        <fullName evidence="2">DUF7507 domain-containing protein</fullName>
    </recommendedName>
</protein>
<feature type="signal peptide" evidence="1">
    <location>
        <begin position="1"/>
        <end position="30"/>
    </location>
</feature>
<proteinExistence type="predicted"/>
<dbReference type="InterPro" id="IPR047589">
    <property type="entry name" value="DUF11_rpt"/>
</dbReference>
<dbReference type="RefSeq" id="WP_377213689.1">
    <property type="nucleotide sequence ID" value="NZ_JBHTJV010000025.1"/>
</dbReference>
<name>A0ABW3FH92_9HYPH</name>
<feature type="non-terminal residue" evidence="3">
    <location>
        <position position="396"/>
    </location>
</feature>
<evidence type="ECO:0000313" key="4">
    <source>
        <dbReference type="Proteomes" id="UP001597101"/>
    </source>
</evidence>
<comment type="caution">
    <text evidence="3">The sequence shown here is derived from an EMBL/GenBank/DDBJ whole genome shotgun (WGS) entry which is preliminary data.</text>
</comment>
<dbReference type="InterPro" id="IPR055354">
    <property type="entry name" value="DUF7507"/>
</dbReference>
<dbReference type="Proteomes" id="UP001597101">
    <property type="component" value="Unassembled WGS sequence"/>
</dbReference>
<feature type="domain" description="DUF7507" evidence="2">
    <location>
        <begin position="238"/>
        <end position="333"/>
    </location>
</feature>
<dbReference type="Pfam" id="PF24346">
    <property type="entry name" value="DUF7507"/>
    <property type="match status" value="2"/>
</dbReference>
<dbReference type="EMBL" id="JBHTJV010000025">
    <property type="protein sequence ID" value="MFD0917841.1"/>
    <property type="molecule type" value="Genomic_DNA"/>
</dbReference>
<feature type="domain" description="DUF7507" evidence="2">
    <location>
        <begin position="349"/>
        <end position="395"/>
    </location>
</feature>
<reference evidence="4" key="1">
    <citation type="journal article" date="2019" name="Int. J. Syst. Evol. Microbiol.">
        <title>The Global Catalogue of Microorganisms (GCM) 10K type strain sequencing project: providing services to taxonomists for standard genome sequencing and annotation.</title>
        <authorList>
            <consortium name="The Broad Institute Genomics Platform"/>
            <consortium name="The Broad Institute Genome Sequencing Center for Infectious Disease"/>
            <person name="Wu L."/>
            <person name="Ma J."/>
        </authorList>
    </citation>
    <scope>NUCLEOTIDE SEQUENCE [LARGE SCALE GENOMIC DNA]</scope>
    <source>
        <strain evidence="4">CCUG 60023</strain>
    </source>
</reference>
<evidence type="ECO:0000256" key="1">
    <source>
        <dbReference type="SAM" id="SignalP"/>
    </source>
</evidence>
<dbReference type="NCBIfam" id="TIGR01451">
    <property type="entry name" value="B_ant_repeat"/>
    <property type="match status" value="2"/>
</dbReference>